<reference evidence="2" key="1">
    <citation type="submission" date="2018-02" db="EMBL/GenBank/DDBJ databases">
        <title>Genome sequencing of Solimonas sp. HR-BB.</title>
        <authorList>
            <person name="Lee Y."/>
            <person name="Jeon C.O."/>
        </authorList>
    </citation>
    <scope>NUCLEOTIDE SEQUENCE [LARGE SCALE GENOMIC DNA]</scope>
    <source>
        <strain evidence="2">HR-U</strain>
    </source>
</reference>
<comment type="caution">
    <text evidence="1">The sequence shown here is derived from an EMBL/GenBank/DDBJ whole genome shotgun (WGS) entry which is preliminary data.</text>
</comment>
<evidence type="ECO:0000313" key="2">
    <source>
        <dbReference type="Proteomes" id="UP000239590"/>
    </source>
</evidence>
<sequence>MESSKSCPSYIAKPGAELFGIVTAEGQVAYLEESIKIDKTFVEKAAEHEARTGQAAEDRFRFSGKCIQGGCGQWDHEHSACSLVGRIREALEKKAEAALSPCAIRSSCRWYFQGGADACGHCNEVVRSVEKQRLDALATE</sequence>
<evidence type="ECO:0000313" key="1">
    <source>
        <dbReference type="EMBL" id="PQA55108.1"/>
    </source>
</evidence>
<evidence type="ECO:0008006" key="3">
    <source>
        <dbReference type="Google" id="ProtNLM"/>
    </source>
</evidence>
<proteinExistence type="predicted"/>
<gene>
    <name evidence="1" type="ORF">C5O19_21440</name>
</gene>
<protein>
    <recommendedName>
        <fullName evidence="3">Nitrogen fixation protein</fullName>
    </recommendedName>
</protein>
<keyword evidence="2" id="KW-1185">Reference proteome</keyword>
<dbReference type="AlphaFoldDB" id="A0A2S7IHH2"/>
<name>A0A2S7IHH2_9BACT</name>
<organism evidence="1 2">
    <name type="scientific">Siphonobacter curvatus</name>
    <dbReference type="NCBI Taxonomy" id="2094562"/>
    <lineage>
        <taxon>Bacteria</taxon>
        <taxon>Pseudomonadati</taxon>
        <taxon>Bacteroidota</taxon>
        <taxon>Cytophagia</taxon>
        <taxon>Cytophagales</taxon>
        <taxon>Cytophagaceae</taxon>
        <taxon>Siphonobacter</taxon>
    </lineage>
</organism>
<dbReference type="EMBL" id="PTRA01000005">
    <property type="protein sequence ID" value="PQA55108.1"/>
    <property type="molecule type" value="Genomic_DNA"/>
</dbReference>
<accession>A0A2S7IHH2</accession>
<dbReference type="Proteomes" id="UP000239590">
    <property type="component" value="Unassembled WGS sequence"/>
</dbReference>